<comment type="caution">
    <text evidence="3">The sequence shown here is derived from an EMBL/GenBank/DDBJ whole genome shotgun (WGS) entry which is preliminary data.</text>
</comment>
<dbReference type="EMBL" id="NEVQ01000013">
    <property type="protein sequence ID" value="OZI56068.1"/>
    <property type="molecule type" value="Genomic_DNA"/>
</dbReference>
<organism evidence="3 4">
    <name type="scientific">Bordetella genomosp. 4</name>
    <dbReference type="NCBI Taxonomy" id="463044"/>
    <lineage>
        <taxon>Bacteria</taxon>
        <taxon>Pseudomonadati</taxon>
        <taxon>Pseudomonadota</taxon>
        <taxon>Betaproteobacteria</taxon>
        <taxon>Burkholderiales</taxon>
        <taxon>Alcaligenaceae</taxon>
        <taxon>Bordetella</taxon>
    </lineage>
</organism>
<evidence type="ECO:0000256" key="1">
    <source>
        <dbReference type="SAM" id="MobiDB-lite"/>
    </source>
</evidence>
<name>A0A261U299_9BORD</name>
<reference evidence="3 4" key="1">
    <citation type="submission" date="2017-05" db="EMBL/GenBank/DDBJ databases">
        <title>Complete and WGS of Bordetella genogroups.</title>
        <authorList>
            <person name="Spilker T."/>
            <person name="LiPuma J."/>
        </authorList>
    </citation>
    <scope>NUCLEOTIDE SEQUENCE [LARGE SCALE GENOMIC DNA]</scope>
    <source>
        <strain evidence="3 4">AU9919</strain>
    </source>
</reference>
<evidence type="ECO:0000256" key="2">
    <source>
        <dbReference type="SAM" id="SignalP"/>
    </source>
</evidence>
<accession>A0A261U299</accession>
<feature type="chain" id="PRO_5012853924" evidence="2">
    <location>
        <begin position="27"/>
        <end position="156"/>
    </location>
</feature>
<proteinExistence type="predicted"/>
<feature type="signal peptide" evidence="2">
    <location>
        <begin position="1"/>
        <end position="26"/>
    </location>
</feature>
<gene>
    <name evidence="3" type="ORF">CAL20_11495</name>
</gene>
<dbReference type="AlphaFoldDB" id="A0A261U299"/>
<evidence type="ECO:0000313" key="4">
    <source>
        <dbReference type="Proteomes" id="UP000216885"/>
    </source>
</evidence>
<keyword evidence="4" id="KW-1185">Reference proteome</keyword>
<dbReference type="Proteomes" id="UP000216885">
    <property type="component" value="Unassembled WGS sequence"/>
</dbReference>
<evidence type="ECO:0000313" key="3">
    <source>
        <dbReference type="EMBL" id="OZI56068.1"/>
    </source>
</evidence>
<sequence length="156" mass="16746">MSKFAIGAGLFSIGLALVGAPFQSRAQEAAGAQVAQTLSSTGHPAPGTDTFGQPQFVLSGDPSVPPRDYSKGIEVPQPQDYDPRTVGIIYDVCFLGIEDGNMQFEIRGFSAEDLDLPESGQTIEFPADQKTIVIRDLKIEIDEVLPGSLTYVVRRS</sequence>
<feature type="region of interest" description="Disordered" evidence="1">
    <location>
        <begin position="35"/>
        <end position="59"/>
    </location>
</feature>
<keyword evidence="2" id="KW-0732">Signal</keyword>
<dbReference type="RefSeq" id="WP_094837933.1">
    <property type="nucleotide sequence ID" value="NZ_NEVQ01000013.1"/>
</dbReference>
<protein>
    <submittedName>
        <fullName evidence="3">Uncharacterized protein</fullName>
    </submittedName>
</protein>